<comment type="catalytic activity">
    <reaction evidence="1">
        <text>ATP + protein L-histidine = ADP + protein N-phospho-L-histidine.</text>
        <dbReference type="EC" id="2.7.13.3"/>
    </reaction>
</comment>
<evidence type="ECO:0000256" key="1">
    <source>
        <dbReference type="ARBA" id="ARBA00000085"/>
    </source>
</evidence>
<sequence length="123" mass="13421">YFGQLNQVFMNLLANAIDCFEESNQDRTYDEIEALPNTIAIMTHVSEDNQSVVIKIKDNGQGMSLEIKSKIFDHLFTTKGVGKGTGLGLSISRQIVEETHAGKLSCDSVVGEGTEFAIALPLN</sequence>
<dbReference type="RefSeq" id="WP_340541981.1">
    <property type="nucleotide sequence ID" value="NZ_JBBLXS010000510.1"/>
</dbReference>
<organism evidence="10 11">
    <name type="scientific">Microcoleus anatoxicus PTRS2</name>
    <dbReference type="NCBI Taxonomy" id="2705321"/>
    <lineage>
        <taxon>Bacteria</taxon>
        <taxon>Bacillati</taxon>
        <taxon>Cyanobacteriota</taxon>
        <taxon>Cyanophyceae</taxon>
        <taxon>Oscillatoriophycideae</taxon>
        <taxon>Oscillatoriales</taxon>
        <taxon>Microcoleaceae</taxon>
        <taxon>Microcoleus</taxon>
        <taxon>Microcoleus anatoxicus</taxon>
    </lineage>
</organism>
<keyword evidence="8" id="KW-0902">Two-component regulatory system</keyword>
<evidence type="ECO:0000256" key="7">
    <source>
        <dbReference type="ARBA" id="ARBA00022840"/>
    </source>
</evidence>
<dbReference type="InterPro" id="IPR005467">
    <property type="entry name" value="His_kinase_dom"/>
</dbReference>
<name>A0ABU8YUK2_9CYAN</name>
<keyword evidence="11" id="KW-1185">Reference proteome</keyword>
<keyword evidence="6" id="KW-0418">Kinase</keyword>
<dbReference type="GO" id="GO:0005524">
    <property type="term" value="F:ATP binding"/>
    <property type="evidence" value="ECO:0007669"/>
    <property type="project" value="UniProtKB-KW"/>
</dbReference>
<dbReference type="PROSITE" id="PS50109">
    <property type="entry name" value="HIS_KIN"/>
    <property type="match status" value="1"/>
</dbReference>
<dbReference type="PANTHER" id="PTHR43065:SF10">
    <property type="entry name" value="PEROXIDE STRESS-ACTIVATED HISTIDINE KINASE MAK3"/>
    <property type="match status" value="1"/>
</dbReference>
<evidence type="ECO:0000256" key="5">
    <source>
        <dbReference type="ARBA" id="ARBA00022741"/>
    </source>
</evidence>
<evidence type="ECO:0000259" key="9">
    <source>
        <dbReference type="PROSITE" id="PS50109"/>
    </source>
</evidence>
<gene>
    <name evidence="10" type="ORF">WMG39_25045</name>
</gene>
<comment type="caution">
    <text evidence="10">The sequence shown here is derived from an EMBL/GenBank/DDBJ whole genome shotgun (WGS) entry which is preliminary data.</text>
</comment>
<reference evidence="10 11" key="1">
    <citation type="journal article" date="2020" name="Harmful Algae">
        <title>Molecular and morphological characterization of a novel dihydroanatoxin-a producing Microcoleus species (cyanobacteria) from the Russian River, California, USA.</title>
        <authorList>
            <person name="Conklin K.Y."/>
            <person name="Stancheva R."/>
            <person name="Otten T.G."/>
            <person name="Fadness R."/>
            <person name="Boyer G.L."/>
            <person name="Read B."/>
            <person name="Zhang X."/>
            <person name="Sheath R.G."/>
        </authorList>
    </citation>
    <scope>NUCLEOTIDE SEQUENCE [LARGE SCALE GENOMIC DNA]</scope>
    <source>
        <strain evidence="10 11">PTRS2</strain>
    </source>
</reference>
<dbReference type="Pfam" id="PF02518">
    <property type="entry name" value="HATPase_c"/>
    <property type="match status" value="1"/>
</dbReference>
<keyword evidence="7 10" id="KW-0067">ATP-binding</keyword>
<evidence type="ECO:0000313" key="11">
    <source>
        <dbReference type="Proteomes" id="UP001384579"/>
    </source>
</evidence>
<accession>A0ABU8YUK2</accession>
<dbReference type="InterPro" id="IPR003594">
    <property type="entry name" value="HATPase_dom"/>
</dbReference>
<evidence type="ECO:0000256" key="4">
    <source>
        <dbReference type="ARBA" id="ARBA00022679"/>
    </source>
</evidence>
<dbReference type="PANTHER" id="PTHR43065">
    <property type="entry name" value="SENSOR HISTIDINE KINASE"/>
    <property type="match status" value="1"/>
</dbReference>
<dbReference type="InterPro" id="IPR004358">
    <property type="entry name" value="Sig_transdc_His_kin-like_C"/>
</dbReference>
<protein>
    <recommendedName>
        <fullName evidence="2">histidine kinase</fullName>
        <ecNumber evidence="2">2.7.13.3</ecNumber>
    </recommendedName>
</protein>
<keyword evidence="4" id="KW-0808">Transferase</keyword>
<evidence type="ECO:0000256" key="2">
    <source>
        <dbReference type="ARBA" id="ARBA00012438"/>
    </source>
</evidence>
<dbReference type="EC" id="2.7.13.3" evidence="2"/>
<keyword evidence="5" id="KW-0547">Nucleotide-binding</keyword>
<proteinExistence type="predicted"/>
<dbReference type="SMART" id="SM00387">
    <property type="entry name" value="HATPase_c"/>
    <property type="match status" value="1"/>
</dbReference>
<dbReference type="EMBL" id="JBBLXS010000510">
    <property type="protein sequence ID" value="MEK0188081.1"/>
    <property type="molecule type" value="Genomic_DNA"/>
</dbReference>
<dbReference type="PRINTS" id="PR00344">
    <property type="entry name" value="BCTRLSENSOR"/>
</dbReference>
<evidence type="ECO:0000256" key="3">
    <source>
        <dbReference type="ARBA" id="ARBA00022553"/>
    </source>
</evidence>
<evidence type="ECO:0000313" key="10">
    <source>
        <dbReference type="EMBL" id="MEK0188081.1"/>
    </source>
</evidence>
<evidence type="ECO:0000256" key="8">
    <source>
        <dbReference type="ARBA" id="ARBA00023012"/>
    </source>
</evidence>
<dbReference type="Gene3D" id="3.30.565.10">
    <property type="entry name" value="Histidine kinase-like ATPase, C-terminal domain"/>
    <property type="match status" value="1"/>
</dbReference>
<feature type="domain" description="Histidine kinase" evidence="9">
    <location>
        <begin position="1"/>
        <end position="123"/>
    </location>
</feature>
<keyword evidence="3" id="KW-0597">Phosphoprotein</keyword>
<dbReference type="Proteomes" id="UP001384579">
    <property type="component" value="Unassembled WGS sequence"/>
</dbReference>
<dbReference type="InterPro" id="IPR036890">
    <property type="entry name" value="HATPase_C_sf"/>
</dbReference>
<dbReference type="SUPFAM" id="SSF55874">
    <property type="entry name" value="ATPase domain of HSP90 chaperone/DNA topoisomerase II/histidine kinase"/>
    <property type="match status" value="1"/>
</dbReference>
<feature type="non-terminal residue" evidence="10">
    <location>
        <position position="1"/>
    </location>
</feature>
<evidence type="ECO:0000256" key="6">
    <source>
        <dbReference type="ARBA" id="ARBA00022777"/>
    </source>
</evidence>